<dbReference type="InterPro" id="IPR000184">
    <property type="entry name" value="Bac_surfAg_D15"/>
</dbReference>
<protein>
    <submittedName>
        <fullName evidence="4">Surface antigen</fullName>
    </submittedName>
</protein>
<dbReference type="Gene3D" id="2.40.160.50">
    <property type="entry name" value="membrane protein fhac: a member of the omp85/tpsb transporter family"/>
    <property type="match status" value="1"/>
</dbReference>
<accession>A0A1I6RPQ0</accession>
<keyword evidence="2" id="KW-0472">Membrane</keyword>
<dbReference type="AlphaFoldDB" id="A0A1I6RPQ0"/>
<comment type="subcellular location">
    <subcellularLocation>
        <location evidence="1">Membrane</location>
    </subcellularLocation>
</comment>
<evidence type="ECO:0000313" key="4">
    <source>
        <dbReference type="EMBL" id="SFS66662.1"/>
    </source>
</evidence>
<dbReference type="EMBL" id="FPAG01000003">
    <property type="protein sequence ID" value="SFS66662.1"/>
    <property type="molecule type" value="Genomic_DNA"/>
</dbReference>
<organism evidence="4 5">
    <name type="scientific">Zhouia amylolytica</name>
    <dbReference type="NCBI Taxonomy" id="376730"/>
    <lineage>
        <taxon>Bacteria</taxon>
        <taxon>Pseudomonadati</taxon>
        <taxon>Bacteroidota</taxon>
        <taxon>Flavobacteriia</taxon>
        <taxon>Flavobacteriales</taxon>
        <taxon>Flavobacteriaceae</taxon>
        <taxon>Zhouia</taxon>
    </lineage>
</organism>
<name>A0A1I6RPQ0_9FLAO</name>
<evidence type="ECO:0000313" key="5">
    <source>
        <dbReference type="Proteomes" id="UP000183209"/>
    </source>
</evidence>
<reference evidence="4 5" key="1">
    <citation type="submission" date="2016-10" db="EMBL/GenBank/DDBJ databases">
        <authorList>
            <person name="de Groot N.N."/>
        </authorList>
    </citation>
    <scope>NUCLEOTIDE SEQUENCE [LARGE SCALE GENOMIC DNA]</scope>
    <source>
        <strain evidence="4 5">CGMCC 1.6114</strain>
    </source>
</reference>
<evidence type="ECO:0000256" key="2">
    <source>
        <dbReference type="ARBA" id="ARBA00023136"/>
    </source>
</evidence>
<sequence>MPLLFRLTFFIVIKLSKYITKSSNDKTKICLKNFFSKITVFLIILLISSCNAVKRVEDGELLLTKNTIYINDEKIKNEELDGLISQKPNSPLRLAIYNLAKKNSDSIYLARLQKQLDSANFWKSVLSEKQLIRLAEYKIDFNNWLRNSGEAPVIINEEEAEKSSERLSKYAYNFGYFNNTTSFEIDTTKRKRKRAEISYKINTGEPYIIDSLTTEIVSDVLDSIYKAHQNLSIIKSGDQFNLNNFSAERERLNDLYLNSGIYRFQRTSITYDIQRDTIEANEDYQMPTTIIIDNAYERVGDSLREIPYKVHSINNVNIFTDTNIGAYTDTIQYDNYTIYYKDELRYKPKALTDAVAIIPGDIYKDQDRTLTYRQISNLKIFRYPTIEYTYTDSSDSKLNSNIYITSRPKFSLGLNTDISHSNIQDIGMSFGTSLLSRNVFRGAETLELALKGTIGSSRELRDEDDPFFNILEFGGDINLNFPRFLLPFNTDKYVPKYMNPNTRLSAGITTQKNIGLDKQSLNSLLRYTWDPSSYQKNIFELINIQFVKNLNPERYYLVYRNSYDRLNDLAAPYENQYPEFYKPDTESPQLVIPEGTNAFINAVDNGDIVLNNIEDQEEFSSIAEQEERLTTDNLIFASNFTYTKNNRKSYTDNNFYQFRTKIELAGNLLSGIASIFPFDEDENGNNLVFGVPYSQYVKSEFDFIKHWRVFKTNTLAFRAFTGIAIPYGNSNNIPFIRSYFAGGSNDNRAWQPYSLGPGRTDNLEDYNEANFKIAFNLEYRFNILGDLKGALFVDSGNIWNVLDEVESEERVFEGFKSLSELAIGSGFGVRYDFSFFVIRLDTGFKTYNPALEKDKRWFNEYNFRNAVLNIGINYPF</sequence>
<dbReference type="Pfam" id="PF01103">
    <property type="entry name" value="Omp85"/>
    <property type="match status" value="1"/>
</dbReference>
<evidence type="ECO:0000256" key="1">
    <source>
        <dbReference type="ARBA" id="ARBA00004370"/>
    </source>
</evidence>
<evidence type="ECO:0000259" key="3">
    <source>
        <dbReference type="Pfam" id="PF01103"/>
    </source>
</evidence>
<dbReference type="Proteomes" id="UP000183209">
    <property type="component" value="Unassembled WGS sequence"/>
</dbReference>
<dbReference type="GO" id="GO:0019867">
    <property type="term" value="C:outer membrane"/>
    <property type="evidence" value="ECO:0007669"/>
    <property type="project" value="InterPro"/>
</dbReference>
<gene>
    <name evidence="4" type="ORF">SAMN04487906_1218</name>
</gene>
<feature type="domain" description="Bacterial surface antigen (D15)" evidence="3">
    <location>
        <begin position="500"/>
        <end position="855"/>
    </location>
</feature>
<proteinExistence type="predicted"/>